<accession>A0A5B6VCK8</accession>
<keyword evidence="2" id="KW-1185">Reference proteome</keyword>
<protein>
    <submittedName>
        <fullName evidence="1">Uncharacterized protein</fullName>
    </submittedName>
</protein>
<sequence>MAKNDTLIHGQALTLKIWRIKWELCQVTRKIQGIWVRNTTKRTLEPKVVEVEDELVKRKENQSIVKIYAP</sequence>
<evidence type="ECO:0000313" key="2">
    <source>
        <dbReference type="Proteomes" id="UP000325315"/>
    </source>
</evidence>
<dbReference type="EMBL" id="SMMG02000007">
    <property type="protein sequence ID" value="KAA3466878.1"/>
    <property type="molecule type" value="Genomic_DNA"/>
</dbReference>
<proteinExistence type="predicted"/>
<comment type="caution">
    <text evidence="1">The sequence shown here is derived from an EMBL/GenBank/DDBJ whole genome shotgun (WGS) entry which is preliminary data.</text>
</comment>
<dbReference type="AlphaFoldDB" id="A0A5B6VCK8"/>
<evidence type="ECO:0000313" key="1">
    <source>
        <dbReference type="EMBL" id="KAA3466878.1"/>
    </source>
</evidence>
<dbReference type="Proteomes" id="UP000325315">
    <property type="component" value="Unassembled WGS sequence"/>
</dbReference>
<gene>
    <name evidence="1" type="ORF">EPI10_001939</name>
</gene>
<name>A0A5B6VCK8_9ROSI</name>
<reference evidence="2" key="1">
    <citation type="journal article" date="2019" name="Plant Biotechnol. J.">
        <title>Genome sequencing of the Australian wild diploid species Gossypium australe highlights disease resistance and delayed gland morphogenesis.</title>
        <authorList>
            <person name="Cai Y."/>
            <person name="Cai X."/>
            <person name="Wang Q."/>
            <person name="Wang P."/>
            <person name="Zhang Y."/>
            <person name="Cai C."/>
            <person name="Xu Y."/>
            <person name="Wang K."/>
            <person name="Zhou Z."/>
            <person name="Wang C."/>
            <person name="Geng S."/>
            <person name="Li B."/>
            <person name="Dong Q."/>
            <person name="Hou Y."/>
            <person name="Wang H."/>
            <person name="Ai P."/>
            <person name="Liu Z."/>
            <person name="Yi F."/>
            <person name="Sun M."/>
            <person name="An G."/>
            <person name="Cheng J."/>
            <person name="Zhang Y."/>
            <person name="Shi Q."/>
            <person name="Xie Y."/>
            <person name="Shi X."/>
            <person name="Chang Y."/>
            <person name="Huang F."/>
            <person name="Chen Y."/>
            <person name="Hong S."/>
            <person name="Mi L."/>
            <person name="Sun Q."/>
            <person name="Zhang L."/>
            <person name="Zhou B."/>
            <person name="Peng R."/>
            <person name="Zhang X."/>
            <person name="Liu F."/>
        </authorList>
    </citation>
    <scope>NUCLEOTIDE SEQUENCE [LARGE SCALE GENOMIC DNA]</scope>
    <source>
        <strain evidence="2">cv. PA1801</strain>
    </source>
</reference>
<organism evidence="1 2">
    <name type="scientific">Gossypium australe</name>
    <dbReference type="NCBI Taxonomy" id="47621"/>
    <lineage>
        <taxon>Eukaryota</taxon>
        <taxon>Viridiplantae</taxon>
        <taxon>Streptophyta</taxon>
        <taxon>Embryophyta</taxon>
        <taxon>Tracheophyta</taxon>
        <taxon>Spermatophyta</taxon>
        <taxon>Magnoliopsida</taxon>
        <taxon>eudicotyledons</taxon>
        <taxon>Gunneridae</taxon>
        <taxon>Pentapetalae</taxon>
        <taxon>rosids</taxon>
        <taxon>malvids</taxon>
        <taxon>Malvales</taxon>
        <taxon>Malvaceae</taxon>
        <taxon>Malvoideae</taxon>
        <taxon>Gossypium</taxon>
    </lineage>
</organism>